<dbReference type="Gene3D" id="3.30.70.3290">
    <property type="match status" value="2"/>
</dbReference>
<feature type="active site" description="Proton acceptor; for dehydratase activity" evidence="9">
    <location>
        <position position="956"/>
    </location>
</feature>
<dbReference type="SUPFAM" id="SSF52151">
    <property type="entry name" value="FabD/lysophospholipase-like"/>
    <property type="match status" value="2"/>
</dbReference>
<dbReference type="InterPro" id="IPR013968">
    <property type="entry name" value="PKS_KR"/>
</dbReference>
<dbReference type="Pfam" id="PF00550">
    <property type="entry name" value="PP-binding"/>
    <property type="match status" value="2"/>
</dbReference>
<dbReference type="InterPro" id="IPR014031">
    <property type="entry name" value="Ketoacyl_synth_C"/>
</dbReference>
<dbReference type="EMBL" id="BOQM01000003">
    <property type="protein sequence ID" value="GIM81790.1"/>
    <property type="molecule type" value="Genomic_DNA"/>
</dbReference>
<feature type="region of interest" description="N-terminal hotdog fold" evidence="9">
    <location>
        <begin position="924"/>
        <end position="1052"/>
    </location>
</feature>
<dbReference type="GO" id="GO:0006633">
    <property type="term" value="P:fatty acid biosynthetic process"/>
    <property type="evidence" value="ECO:0007669"/>
    <property type="project" value="InterPro"/>
</dbReference>
<dbReference type="SMART" id="SM01294">
    <property type="entry name" value="PKS_PP_betabranch"/>
    <property type="match status" value="2"/>
</dbReference>
<feature type="active site" description="Proton donor; for dehydratase activity" evidence="9">
    <location>
        <position position="1124"/>
    </location>
</feature>
<dbReference type="InterPro" id="IPR018201">
    <property type="entry name" value="Ketoacyl_synth_AS"/>
</dbReference>
<dbReference type="SMART" id="SM00826">
    <property type="entry name" value="PKS_DH"/>
    <property type="match status" value="2"/>
</dbReference>
<feature type="domain" description="Carrier" evidence="10">
    <location>
        <begin position="3348"/>
        <end position="3423"/>
    </location>
</feature>
<dbReference type="InterPro" id="IPR036291">
    <property type="entry name" value="NAD(P)-bd_dom_sf"/>
</dbReference>
<keyword evidence="16" id="KW-1185">Reference proteome</keyword>
<feature type="active site" description="Proton donor; for dehydratase activity" evidence="9">
    <location>
        <position position="2775"/>
    </location>
</feature>
<dbReference type="SMART" id="SM00827">
    <property type="entry name" value="PKS_AT"/>
    <property type="match status" value="2"/>
</dbReference>
<evidence type="ECO:0000259" key="12">
    <source>
        <dbReference type="PROSITE" id="PS52019"/>
    </source>
</evidence>
<dbReference type="Pfam" id="PF08990">
    <property type="entry name" value="Docking"/>
    <property type="match status" value="1"/>
</dbReference>
<feature type="domain" description="Ketosynthase family 3 (KS3)" evidence="11">
    <location>
        <begin position="33"/>
        <end position="452"/>
    </location>
</feature>
<proteinExistence type="predicted"/>
<feature type="region of interest" description="N-terminal hotdog fold" evidence="9">
    <location>
        <begin position="2573"/>
        <end position="2700"/>
    </location>
</feature>
<dbReference type="Gene3D" id="3.40.50.720">
    <property type="entry name" value="NAD(P)-binding Rossmann-like Domain"/>
    <property type="match status" value="2"/>
</dbReference>
<protein>
    <submittedName>
        <fullName evidence="14">Acyl transferase domain-containing protein</fullName>
    </submittedName>
</protein>
<dbReference type="Proteomes" id="UP000677457">
    <property type="component" value="Unassembled WGS sequence"/>
</dbReference>
<dbReference type="SMART" id="SM00825">
    <property type="entry name" value="PKS_KS"/>
    <property type="match status" value="2"/>
</dbReference>
<keyword evidence="7" id="KW-0511">Multifunctional enzyme</keyword>
<evidence type="ECO:0000256" key="7">
    <source>
        <dbReference type="ARBA" id="ARBA00023268"/>
    </source>
</evidence>
<dbReference type="Pfam" id="PF08659">
    <property type="entry name" value="KR"/>
    <property type="match status" value="2"/>
</dbReference>
<feature type="region of interest" description="C-terminal hotdog fold" evidence="9">
    <location>
        <begin position="1063"/>
        <end position="1201"/>
    </location>
</feature>
<feature type="domain" description="Ketosynthase family 3 (KS3)" evidence="11">
    <location>
        <begin position="1680"/>
        <end position="2105"/>
    </location>
</feature>
<feature type="active site" description="Proton acceptor; for dehydratase activity" evidence="9">
    <location>
        <position position="2605"/>
    </location>
</feature>
<dbReference type="SUPFAM" id="SSF53901">
    <property type="entry name" value="Thiolase-like"/>
    <property type="match status" value="2"/>
</dbReference>
<feature type="region of interest" description="C-terminal hotdog fold" evidence="9">
    <location>
        <begin position="2714"/>
        <end position="2853"/>
    </location>
</feature>
<dbReference type="Proteomes" id="UP000315983">
    <property type="component" value="Unassembled WGS sequence"/>
</dbReference>
<dbReference type="GO" id="GO:0033068">
    <property type="term" value="P:macrolide biosynthetic process"/>
    <property type="evidence" value="ECO:0007669"/>
    <property type="project" value="UniProtKB-ARBA"/>
</dbReference>
<dbReference type="Gene3D" id="3.40.47.10">
    <property type="match status" value="2"/>
</dbReference>
<dbReference type="InterPro" id="IPR014030">
    <property type="entry name" value="Ketoacyl_synth_N"/>
</dbReference>
<dbReference type="CDD" id="cd00833">
    <property type="entry name" value="PKS"/>
    <property type="match status" value="2"/>
</dbReference>
<dbReference type="Pfam" id="PF00109">
    <property type="entry name" value="ketoacyl-synt"/>
    <property type="match status" value="2"/>
</dbReference>
<dbReference type="Gene3D" id="3.40.366.10">
    <property type="entry name" value="Malonyl-Coenzyme A Acyl Carrier Protein, domain 2"/>
    <property type="match status" value="2"/>
</dbReference>
<evidence type="ECO:0000256" key="2">
    <source>
        <dbReference type="ARBA" id="ARBA00004792"/>
    </source>
</evidence>
<reference evidence="14 15" key="1">
    <citation type="submission" date="2019-06" db="EMBL/GenBank/DDBJ databases">
        <title>Sequencing the genomes of 1000 actinobacteria strains.</title>
        <authorList>
            <person name="Klenk H.-P."/>
        </authorList>
    </citation>
    <scope>NUCLEOTIDE SEQUENCE [LARGE SCALE GENOMIC DNA]</scope>
    <source>
        <strain evidence="14 15">DSM 44819</strain>
    </source>
</reference>
<dbReference type="InterPro" id="IPR016035">
    <property type="entry name" value="Acyl_Trfase/lysoPLipase"/>
</dbReference>
<name>A0A542XQE4_SALAC</name>
<keyword evidence="6" id="KW-0045">Antibiotic biosynthesis</keyword>
<accession>A0A542XQE4</accession>
<sequence>MPDDRTLLDYLKWVSADLHDTQERLRELEQAQREPIAVVGMSCRFPGGVDGPDDLWRLVETGTDAVTGFPTDRGWDLDAIADSVAVHEGGFLAGADRFDAGFFGISPREATAMDPQQRLLLEGAWEALESAGIDPRSLRGTRTGVFVGSNNQDHVIVLSSATADTTGQGLTGATASVLSGRVSYVLGLEGPALTIDTACSSSLVSLHLAVQSLRRGECSMALAGGVALMATPAMFLESSGQGVLALDGRCKAYAEGADGTGWGEGVGWVLVQRLSDAVREGRRVLAVVTGTAVNQDGASNGLTAPSGIAQRRVIRAALDDAGLSAADVDAVEGHGTGTALGDPIEVGALLETYGREHAAERPLWLGSLKSNIGHTQAAAGIGGIIKMIQAIRHGILPGTLHASQRTSRVEWDRGGLALLTEATPWPETGAPRRAGVSSFGISGTNAHVILEQAPPREAAEPEVTRTPGLLLWVLSGHTEEALRGQARRLLTYVEDNPQLSATDIAWSLATTRSRLAHRAVVLGADRPGLLRGLADLARGEPSAAVVQGTAHFGDKVVFVFPGYGSQWRGMALELIEQEPAFRDEFLACEAAFLPWLGWSSVAALRGDPEAPDLEEFATTQVLLFIVMVALAALWRSYGLEPSGVIGHSQGEIAAAYVAGAVTREDAARYVVARARLMQQHLDGRGGMVAIQLSADELRERLTPYGDRLALAAINGPCAVVMSGEDAALDELAGQLVAEGVRVHKLALNVAAHSAQLDAYRAEIEEMLATLRPVSSDVPFFSTVTGGQLDTVGLDAGHWFSNLRQTVLFEQATRTALTQGYRLMLEVSAHPVVAMAVQDVIDDTGIPAIPLTTLRRGEGGRDRFLRALAEAHVQGAPVDFGVLFGGTGARRVALPTYAFQHERFRLDPGPTTGDASSLGLTPLDHPLVTAAIALPEPSGQLLTGRLTRRTHPWLADHIVLGAALLPGTAHLELAFRAGDQVGCDTVEELTLQTPLTLPEHDGVALQVFVGGPQDDGRRSVAVWSRRDTPGPADDGDEWTCHATGLLGHAAATPVDGLTSWPPAAAAVDIDGLYERLSAAGYGYGPAFRGLRSVWSDGGDIYAEVTLPEETVADAGRFGLHPALLDAAFHALIAARPPQRSATRLLFSWAGVRLVRAGASALRIRLRPRADGTVTLLAADVAGTPVATADALVMREVTETSLIPDPARELFREQLQPLAVPRQAADEPVIWTDPGGLLESLTEPGTRYAVFAAPTPPGVGVVAAARQVTERLRTLLSSWLTSPGAESTTLVIRTRNARSGSPDPVQAAGRGVVRSFQASHPGRILVLDTASADEPVAAVISAALAAEEDDVVLHDETAMAARLVRVPAGDLDLPWSGTVLVTGDAGTRAAEVARHVAARGAARVVLAGAGEPDHAGVEAVACDLTDADALAALVADVAPDVVLHAAETGDPVATAWALDRAATSVDLRAFVLFSTADGVLGGAGRAERSAASAFTDALVRRRRATGRVGQALAWGSWASTAGGLALLDAAVVVDEAVVVPFRPRARGNVPPLLRSLVRAPLRPTVDAVAQSSSALARRIGGLDPAERVKALVELVQSEAAVVLGFADVRAVPATRAFRDIGFVSMNAVELRNRLTAVTGLPLAATVVFDHPSAVALGTHLGTLLLGGAPAETVEPVTDRVVDEPIAVIGMSCRFPGDVRSPEDLWRLVADGVDATGDLPGNRGWNVDSFYDPAPGQPGRSYVRRGGFVRDADRFDAGFFGINPREALAMDPQQRLLLETAWEGLEHAGLDPATLRGSDTGVFVGSNGQDHALVLSGAVGELSGYRLTGTSASIMSGRISYEFGFEGPALTVDTACSSSLVSLHLAAEALRGGECSLALAGGCSIICTPTQFVEFSMQNALSPDGRSRAFSAGSNGFGMAEGVGWLVLERLSEARRHGHPVLAVVRGSAVNQDGASNGLTAPNGPSQERVIRQALASAGLTPADVDAVEAHGTGTPLGDPIEATALLNTYGRDRTGPPLLLGSLKSNFGHAQAAAGVGGVIKSVMALRAGVLPPTLHADEPTPQVDWSSGGVQLLTERRDWPRTDRPRRVGVSGFGISGTNAHVILEQAPDPPADGSVDPEGDLPTLWTLSAPTLEALRAQASRLRVFVDEHPELSPHDIGRSLVESRSAFDHRAALVGRTRAELLQGLTALANGESAATLVEGRAVTGGGVVFVFPGQGSQWAGMAAELFDSSEIFAEEFRACSLALSEWIDWSPVDVLRKADEALLGRVDVVQPMLWAVMVSLAALWRSYGVEPAAVVGHSQGEIAAACAIGVLSRDDAAKVVAVRSQALTRISGSGGMMSVQLGRAVLEPRMLPWGGRISVAAVNSPRSVVVSGEVEALQELHAALVADGVSARLIAVDYAAHSAQVDQIQDELADLLATVRSVPAHVPFYSCVEGDERPTNDLDAGYWHRNLRETVLFEDSIKAALARGHRLVLEASPHPVLVTAVQDVLDDSGVDAHSWGTLRRSAGGLDRFLLSLAQAHVNGAEIDFGPLFAGARLISLPTYAFQGERFWIDAAAPAGDASSLGLVAAGHPMLAAEVPLSDSGALLLTGRLSVHDQTWLGDHVVSGMTIVPGTAFMEIAFKAAERVGCPRVEELAVQAPLLLDPDVPTALQVVIAAPLDTGQRQLTVYARPEPAGDGLDEDWTLHATCWLTTATPAAPDTSDLLVWPPRDTVPFAAQECYRQLVAAGYAFGPTFQGLREVHVRGKEVFALVSIPAEGRADAAVFGLHPALFDAMFHSLISARPQGSDEVLRLPFTWTGVQLHAEGAVTMRVKMTLTSADSLTLVAVDESGGLVVSADALLLREISGAGAPTAASRRYRSLYRLEWAPLVLRESVPGESRWAVLGDSPVAVSLTRHDSSVRRHDDWSSLAVAERVPDLVVLPVDTLGGSFEGTDVPRAARRLLIRVTGLVQDWLADERFADSRLLVVTRQAVPAGAGEPLDIVQSPLWGLLRSAQSENPDRLLLVDLDDDDTSLEVLPRAVAAAVAADEFQVLVRAGKVFVARLGLVSASEAEQAPTLHPDGTVLITGASGLLAGHLARHLAGRGVRRLLLLSRRGERARTTAPLVAELAALGARATVVACDTADRAALADVLAAIPTEHPLTGVVHAAGVLRDGTVATLNPDQLDVVLRPKIDSVWNLHELTADADLALFAMFSSAAGTLGGSGQGAYAAANVFLDSLAARRRSLGLPATSLAWGAWEASADPGNRGMAGNLASVDAGRARRGGLLPFTFAQGMALFDTAVGLDEAFVLPMRMDLAGVRASGGPVPSLLRALVKASTRRTAEAVAASPSSLRDRFGELSGEDRERYAIDLVRGQAAAVLGHVSAQLVPADEAFRDLGFDSLTAVELRNRLKTTTGLSLPATLVFDHPNPRALARFLLTELMPGGSGPVMPAQAELDRLEAALAAAPVRPGDDAVAERLSRILSGWLRNRPAAEPVAEPEAGTDLGTATTDEIFAYIDNVLGRNRA</sequence>
<dbReference type="InterPro" id="IPR020841">
    <property type="entry name" value="PKS_Beta-ketoAc_synthase_dom"/>
</dbReference>
<dbReference type="GO" id="GO:0031177">
    <property type="term" value="F:phosphopantetheine binding"/>
    <property type="evidence" value="ECO:0007669"/>
    <property type="project" value="InterPro"/>
</dbReference>
<dbReference type="Pfam" id="PF22953">
    <property type="entry name" value="SpnB_Rossmann"/>
    <property type="match status" value="1"/>
</dbReference>
<evidence type="ECO:0000259" key="11">
    <source>
        <dbReference type="PROSITE" id="PS52004"/>
    </source>
</evidence>
<dbReference type="GeneID" id="93772463"/>
<feature type="domain" description="PKS/mFAS DH" evidence="12">
    <location>
        <begin position="924"/>
        <end position="1201"/>
    </location>
</feature>
<dbReference type="EMBL" id="VFOL01000001">
    <property type="protein sequence ID" value="TQL38075.1"/>
    <property type="molecule type" value="Genomic_DNA"/>
</dbReference>
<dbReference type="InterPro" id="IPR032821">
    <property type="entry name" value="PKS_assoc"/>
</dbReference>
<comment type="cofactor">
    <cofactor evidence="1">
        <name>pantetheine 4'-phosphate</name>
        <dbReference type="ChEBI" id="CHEBI:47942"/>
    </cofactor>
</comment>
<evidence type="ECO:0000313" key="13">
    <source>
        <dbReference type="EMBL" id="GIM81790.1"/>
    </source>
</evidence>
<evidence type="ECO:0000313" key="14">
    <source>
        <dbReference type="EMBL" id="TQL38075.1"/>
    </source>
</evidence>
<dbReference type="SMART" id="SM00823">
    <property type="entry name" value="PKS_PP"/>
    <property type="match status" value="2"/>
</dbReference>
<dbReference type="InterPro" id="IPR020806">
    <property type="entry name" value="PKS_PP-bd"/>
</dbReference>
<dbReference type="PROSITE" id="PS00012">
    <property type="entry name" value="PHOSPHOPANTETHEINE"/>
    <property type="match status" value="1"/>
</dbReference>
<dbReference type="InterPro" id="IPR015083">
    <property type="entry name" value="NorB/c/GfsB-D-like_docking"/>
</dbReference>
<evidence type="ECO:0000256" key="6">
    <source>
        <dbReference type="ARBA" id="ARBA00023194"/>
    </source>
</evidence>
<comment type="caution">
    <text evidence="14">The sequence shown here is derived from an EMBL/GenBank/DDBJ whole genome shotgun (WGS) entry which is preliminary data.</text>
</comment>
<dbReference type="InterPro" id="IPR055123">
    <property type="entry name" value="SpnB-like_Rossmann"/>
</dbReference>
<keyword evidence="3" id="KW-0596">Phosphopantetheine</keyword>
<dbReference type="FunFam" id="3.40.366.10:FF:000002">
    <property type="entry name" value="Probable polyketide synthase 2"/>
    <property type="match status" value="1"/>
</dbReference>
<dbReference type="RefSeq" id="WP_142116495.1">
    <property type="nucleotide sequence ID" value="NZ_BOQM01000003.1"/>
</dbReference>
<dbReference type="InterPro" id="IPR057326">
    <property type="entry name" value="KR_dom"/>
</dbReference>
<dbReference type="InterPro" id="IPR016039">
    <property type="entry name" value="Thiolase-like"/>
</dbReference>
<dbReference type="PANTHER" id="PTHR43775:SF51">
    <property type="entry name" value="INACTIVE PHENOLPHTHIOCEROL SYNTHESIS POLYKETIDE SYNTHASE TYPE I PKS1-RELATED"/>
    <property type="match status" value="1"/>
</dbReference>
<keyword evidence="4" id="KW-0597">Phosphoprotein</keyword>
<dbReference type="SUPFAM" id="SSF51735">
    <property type="entry name" value="NAD(P)-binding Rossmann-fold domains"/>
    <property type="match status" value="4"/>
</dbReference>
<dbReference type="FunFam" id="1.10.1200.10:FF:000007">
    <property type="entry name" value="Probable polyketide synthase pks17"/>
    <property type="match status" value="1"/>
</dbReference>
<evidence type="ECO:0000313" key="15">
    <source>
        <dbReference type="Proteomes" id="UP000315983"/>
    </source>
</evidence>
<evidence type="ECO:0000256" key="5">
    <source>
        <dbReference type="ARBA" id="ARBA00022679"/>
    </source>
</evidence>
<evidence type="ECO:0000256" key="8">
    <source>
        <dbReference type="ARBA" id="ARBA00023315"/>
    </source>
</evidence>
<keyword evidence="5 14" id="KW-0808">Transferase</keyword>
<dbReference type="InterPro" id="IPR009081">
    <property type="entry name" value="PP-bd_ACP"/>
</dbReference>
<dbReference type="Pfam" id="PF02801">
    <property type="entry name" value="Ketoacyl-synt_C"/>
    <property type="match status" value="2"/>
</dbReference>
<evidence type="ECO:0000259" key="10">
    <source>
        <dbReference type="PROSITE" id="PS50075"/>
    </source>
</evidence>
<dbReference type="PROSITE" id="PS52019">
    <property type="entry name" value="PKS_MFAS_DH"/>
    <property type="match status" value="2"/>
</dbReference>
<dbReference type="InterPro" id="IPR036736">
    <property type="entry name" value="ACP-like_sf"/>
</dbReference>
<dbReference type="PROSITE" id="PS52004">
    <property type="entry name" value="KS3_2"/>
    <property type="match status" value="2"/>
</dbReference>
<keyword evidence="8" id="KW-0012">Acyltransferase</keyword>
<dbReference type="CDD" id="cd08956">
    <property type="entry name" value="KR_3_FAS_SDR_x"/>
    <property type="match status" value="1"/>
</dbReference>
<comment type="pathway">
    <text evidence="2">Antibiotic biosynthesis.</text>
</comment>
<gene>
    <name evidence="14" type="ORF">FB564_3250</name>
    <name evidence="13" type="ORF">Sar04_03900</name>
</gene>
<dbReference type="InterPro" id="IPR006162">
    <property type="entry name" value="Ppantetheine_attach_site"/>
</dbReference>
<dbReference type="SUPFAM" id="SSF47336">
    <property type="entry name" value="ACP-like"/>
    <property type="match status" value="2"/>
</dbReference>
<dbReference type="InterPro" id="IPR020807">
    <property type="entry name" value="PKS_DH"/>
</dbReference>
<dbReference type="Pfam" id="PF00698">
    <property type="entry name" value="Acyl_transf_1"/>
    <property type="match status" value="2"/>
</dbReference>
<dbReference type="InterPro" id="IPR016036">
    <property type="entry name" value="Malonyl_transacylase_ACP-bd"/>
</dbReference>
<feature type="domain" description="PKS/mFAS DH" evidence="12">
    <location>
        <begin position="2573"/>
        <end position="2853"/>
    </location>
</feature>
<dbReference type="PROSITE" id="PS50075">
    <property type="entry name" value="CARRIER"/>
    <property type="match status" value="2"/>
</dbReference>
<dbReference type="InterPro" id="IPR049900">
    <property type="entry name" value="PKS_mFAS_DH"/>
</dbReference>
<evidence type="ECO:0000256" key="4">
    <source>
        <dbReference type="ARBA" id="ARBA00022553"/>
    </source>
</evidence>
<reference evidence="13 16" key="2">
    <citation type="submission" date="2021-03" db="EMBL/GenBank/DDBJ databases">
        <title>Whole genome shotgun sequence of Salinispora arenicola NBRC 105043.</title>
        <authorList>
            <person name="Komaki H."/>
            <person name="Tamura T."/>
        </authorList>
    </citation>
    <scope>NUCLEOTIDE SEQUENCE [LARGE SCALE GENOMIC DNA]</scope>
    <source>
        <strain evidence="13 16">NBRC 105043</strain>
    </source>
</reference>
<dbReference type="InterPro" id="IPR049552">
    <property type="entry name" value="PKS_DH_N"/>
</dbReference>
<dbReference type="Gene3D" id="3.10.129.110">
    <property type="entry name" value="Polyketide synthase dehydratase"/>
    <property type="match status" value="2"/>
</dbReference>
<dbReference type="Pfam" id="PF21089">
    <property type="entry name" value="PKS_DH_N"/>
    <property type="match status" value="2"/>
</dbReference>
<dbReference type="Pfam" id="PF14765">
    <property type="entry name" value="PS-DH"/>
    <property type="match status" value="2"/>
</dbReference>
<dbReference type="FunFam" id="3.40.47.10:FF:000019">
    <property type="entry name" value="Polyketide synthase type I"/>
    <property type="match status" value="2"/>
</dbReference>
<evidence type="ECO:0000313" key="16">
    <source>
        <dbReference type="Proteomes" id="UP000677457"/>
    </source>
</evidence>
<dbReference type="SUPFAM" id="SSF55048">
    <property type="entry name" value="Probable ACP-binding domain of malonyl-CoA ACP transacylase"/>
    <property type="match status" value="2"/>
</dbReference>
<dbReference type="InterPro" id="IPR049551">
    <property type="entry name" value="PKS_DH_C"/>
</dbReference>
<dbReference type="GO" id="GO:0004315">
    <property type="term" value="F:3-oxoacyl-[acyl-carrier-protein] synthase activity"/>
    <property type="evidence" value="ECO:0007669"/>
    <property type="project" value="InterPro"/>
</dbReference>
<feature type="domain" description="Carrier" evidence="10">
    <location>
        <begin position="1587"/>
        <end position="1662"/>
    </location>
</feature>
<evidence type="ECO:0000256" key="9">
    <source>
        <dbReference type="PROSITE-ProRule" id="PRU01363"/>
    </source>
</evidence>
<dbReference type="InterPro" id="IPR050091">
    <property type="entry name" value="PKS_NRPS_Biosynth_Enz"/>
</dbReference>
<organism evidence="14 15">
    <name type="scientific">Salinispora arenicola</name>
    <dbReference type="NCBI Taxonomy" id="168697"/>
    <lineage>
        <taxon>Bacteria</taxon>
        <taxon>Bacillati</taxon>
        <taxon>Actinomycetota</taxon>
        <taxon>Actinomycetes</taxon>
        <taxon>Micromonosporales</taxon>
        <taxon>Micromonosporaceae</taxon>
        <taxon>Salinispora</taxon>
    </lineage>
</organism>
<evidence type="ECO:0000256" key="1">
    <source>
        <dbReference type="ARBA" id="ARBA00001957"/>
    </source>
</evidence>
<dbReference type="InterPro" id="IPR042104">
    <property type="entry name" value="PKS_dehydratase_sf"/>
</dbReference>
<evidence type="ECO:0000256" key="3">
    <source>
        <dbReference type="ARBA" id="ARBA00022450"/>
    </source>
</evidence>
<dbReference type="Gene3D" id="1.10.1200.10">
    <property type="entry name" value="ACP-like"/>
    <property type="match status" value="2"/>
</dbReference>
<dbReference type="GO" id="GO:0004312">
    <property type="term" value="F:fatty acid synthase activity"/>
    <property type="evidence" value="ECO:0007669"/>
    <property type="project" value="TreeGrafter"/>
</dbReference>
<dbReference type="InterPro" id="IPR014043">
    <property type="entry name" value="Acyl_transferase_dom"/>
</dbReference>
<dbReference type="SMART" id="SM00822">
    <property type="entry name" value="PKS_KR"/>
    <property type="match status" value="2"/>
</dbReference>
<dbReference type="PANTHER" id="PTHR43775">
    <property type="entry name" value="FATTY ACID SYNTHASE"/>
    <property type="match status" value="1"/>
</dbReference>
<dbReference type="InterPro" id="IPR001227">
    <property type="entry name" value="Ac_transferase_dom_sf"/>
</dbReference>
<dbReference type="PROSITE" id="PS00606">
    <property type="entry name" value="KS3_1"/>
    <property type="match status" value="2"/>
</dbReference>
<dbReference type="Pfam" id="PF16197">
    <property type="entry name" value="KAsynt_C_assoc"/>
    <property type="match status" value="2"/>
</dbReference>